<evidence type="ECO:0000313" key="1">
    <source>
        <dbReference type="EMBL" id="MBW3081992.1"/>
    </source>
</evidence>
<organism evidence="1 2">
    <name type="scientific">Bifidobacterium phasiani</name>
    <dbReference type="NCBI Taxonomy" id="2834431"/>
    <lineage>
        <taxon>Bacteria</taxon>
        <taxon>Bacillati</taxon>
        <taxon>Actinomycetota</taxon>
        <taxon>Actinomycetes</taxon>
        <taxon>Bifidobacteriales</taxon>
        <taxon>Bifidobacteriaceae</taxon>
        <taxon>Bifidobacterium</taxon>
    </lineage>
</organism>
<evidence type="ECO:0008006" key="3">
    <source>
        <dbReference type="Google" id="ProtNLM"/>
    </source>
</evidence>
<accession>A0ABS6W8D6</accession>
<dbReference type="RefSeq" id="WP_219079667.1">
    <property type="nucleotide sequence ID" value="NZ_JAHBBD010000001.1"/>
</dbReference>
<comment type="caution">
    <text evidence="1">The sequence shown here is derived from an EMBL/GenBank/DDBJ whole genome shotgun (WGS) entry which is preliminary data.</text>
</comment>
<gene>
    <name evidence="1" type="ORF">KIH73_01105</name>
</gene>
<reference evidence="1 2" key="1">
    <citation type="submission" date="2021-05" db="EMBL/GenBank/DDBJ databases">
        <title>Phylogenetic classification of ten novel species belonging to the genus Bifidobacterium comprising B. colchicus sp. nov., B. abeli sp. nov., B. bicoloris sp. nov., B. guerezis sp. nov., B. rosaliae sp. nov., B. santillanensis sp. nov., B. argentati sp. nov., B. amazzoni sp. nov., B. pluviali sp. nov., and B. pinnaculum sp. nov.</title>
        <authorList>
            <person name="Lugli G.A."/>
            <person name="Ruiz Garcia L."/>
            <person name="Margolles A."/>
            <person name="Ventura M."/>
        </authorList>
    </citation>
    <scope>NUCLEOTIDE SEQUENCE [LARGE SCALE GENOMIC DNA]</scope>
    <source>
        <strain evidence="1 2">6T3</strain>
    </source>
</reference>
<dbReference type="EMBL" id="JAHBBD010000001">
    <property type="protein sequence ID" value="MBW3081992.1"/>
    <property type="molecule type" value="Genomic_DNA"/>
</dbReference>
<name>A0ABS6W8D6_9BIFI</name>
<proteinExistence type="predicted"/>
<sequence length="45" mass="5274">MNDIEHCRICDGLCLTSWQIKTRLCAACIEHDENWQSDYDTKENA</sequence>
<evidence type="ECO:0000313" key="2">
    <source>
        <dbReference type="Proteomes" id="UP000812844"/>
    </source>
</evidence>
<keyword evidence="2" id="KW-1185">Reference proteome</keyword>
<dbReference type="Proteomes" id="UP000812844">
    <property type="component" value="Unassembled WGS sequence"/>
</dbReference>
<protein>
    <recommendedName>
        <fullName evidence="3">PhnA protein</fullName>
    </recommendedName>
</protein>